<dbReference type="InterPro" id="IPR010985">
    <property type="entry name" value="Ribbon_hlx_hlx"/>
</dbReference>
<reference evidence="2" key="1">
    <citation type="submission" date="2017-05" db="EMBL/GenBank/DDBJ databases">
        <authorList>
            <person name="Kirkegaard R."/>
            <person name="Mcilroy J S."/>
        </authorList>
    </citation>
    <scope>NUCLEOTIDE SEQUENCE [LARGE SCALE GENOMIC DNA]</scope>
</reference>
<dbReference type="SUPFAM" id="SSF47598">
    <property type="entry name" value="Ribbon-helix-helix"/>
    <property type="match status" value="1"/>
</dbReference>
<accession>A0A1Y6K2G8</accession>
<dbReference type="Proteomes" id="UP000195514">
    <property type="component" value="Chromosome I"/>
</dbReference>
<sequence length="77" mass="8888">MERVQILLDPEQKQILKKIAKQENRNFSELVRNMLDEQINKHLRTQLAAAAQALRDDYEADQELTAFTAVDGDDFNA</sequence>
<proteinExistence type="predicted"/>
<dbReference type="InterPro" id="IPR046257">
    <property type="entry name" value="DUF6290"/>
</dbReference>
<keyword evidence="2" id="KW-1185">Reference proteome</keyword>
<dbReference type="EMBL" id="LT859958">
    <property type="protein sequence ID" value="SMX53863.1"/>
    <property type="molecule type" value="Genomic_DNA"/>
</dbReference>
<dbReference type="KEGG" id="abat:CFX1CAM_0798"/>
<dbReference type="OrthoDB" id="165157at2"/>
<dbReference type="AlphaFoldDB" id="A0A1Y6K2G8"/>
<dbReference type="RefSeq" id="WP_087861774.1">
    <property type="nucleotide sequence ID" value="NZ_LT859958.1"/>
</dbReference>
<evidence type="ECO:0000313" key="1">
    <source>
        <dbReference type="EMBL" id="SMX53863.1"/>
    </source>
</evidence>
<evidence type="ECO:0000313" key="2">
    <source>
        <dbReference type="Proteomes" id="UP000195514"/>
    </source>
</evidence>
<organism evidence="1 2">
    <name type="scientific">Candidatus Brevifilum fermentans</name>
    <dbReference type="NCBI Taxonomy" id="1986204"/>
    <lineage>
        <taxon>Bacteria</taxon>
        <taxon>Bacillati</taxon>
        <taxon>Chloroflexota</taxon>
        <taxon>Anaerolineae</taxon>
        <taxon>Anaerolineales</taxon>
        <taxon>Anaerolineaceae</taxon>
        <taxon>Candidatus Brevifilum</taxon>
    </lineage>
</organism>
<name>A0A1Y6K2G8_9CHLR</name>
<dbReference type="GO" id="GO:0006355">
    <property type="term" value="P:regulation of DNA-templated transcription"/>
    <property type="evidence" value="ECO:0007669"/>
    <property type="project" value="InterPro"/>
</dbReference>
<gene>
    <name evidence="1" type="ORF">CFX1CAM_0798</name>
</gene>
<protein>
    <submittedName>
        <fullName evidence="1">Uncharacterized protein</fullName>
    </submittedName>
</protein>
<dbReference type="Pfam" id="PF19807">
    <property type="entry name" value="DUF6290"/>
    <property type="match status" value="1"/>
</dbReference>